<dbReference type="OMA" id="APARNMR"/>
<feature type="region of interest" description="Disordered" evidence="1">
    <location>
        <begin position="283"/>
        <end position="359"/>
    </location>
</feature>
<feature type="compositionally biased region" description="Basic and acidic residues" evidence="1">
    <location>
        <begin position="316"/>
        <end position="335"/>
    </location>
</feature>
<evidence type="ECO:0000313" key="3">
    <source>
        <dbReference type="Proteomes" id="UP000184267"/>
    </source>
</evidence>
<proteinExistence type="predicted"/>
<comment type="caution">
    <text evidence="2">The sequence shown here is derived from an EMBL/GenBank/DDBJ whole genome shotgun (WGS) entry which is preliminary data.</text>
</comment>
<accession>A0A1M2V7L9</accession>
<dbReference type="Proteomes" id="UP000184267">
    <property type="component" value="Unassembled WGS sequence"/>
</dbReference>
<feature type="region of interest" description="Disordered" evidence="1">
    <location>
        <begin position="146"/>
        <end position="168"/>
    </location>
</feature>
<dbReference type="EMBL" id="MNAD01001604">
    <property type="protein sequence ID" value="OJT03582.1"/>
    <property type="molecule type" value="Genomic_DNA"/>
</dbReference>
<feature type="compositionally biased region" description="Basic and acidic residues" evidence="1">
    <location>
        <begin position="150"/>
        <end position="161"/>
    </location>
</feature>
<evidence type="ECO:0000256" key="1">
    <source>
        <dbReference type="SAM" id="MobiDB-lite"/>
    </source>
</evidence>
<reference evidence="2 3" key="1">
    <citation type="submission" date="2016-10" db="EMBL/GenBank/DDBJ databases">
        <title>Genome sequence of the basidiomycete white-rot fungus Trametes pubescens.</title>
        <authorList>
            <person name="Makela M.R."/>
            <person name="Granchi Z."/>
            <person name="Peng M."/>
            <person name="De Vries R.P."/>
            <person name="Grigoriev I."/>
            <person name="Riley R."/>
            <person name="Hilden K."/>
        </authorList>
    </citation>
    <scope>NUCLEOTIDE SEQUENCE [LARGE SCALE GENOMIC DNA]</scope>
    <source>
        <strain evidence="2 3">FBCC735</strain>
    </source>
</reference>
<dbReference type="OrthoDB" id="10476827at2759"/>
<sequence>MSRATASNGTHGSRADALRDLHLLATPDVWDNDFDMDDSDFGARLEQYRTTHAVEDYTEDYIFDDSFFADSSSDEEESASSEEDVQMTDVFETRSLPPPSPIAAPSTVECIKSPAPDAPTACTGLDAGAYNMAVDLSCAEDASAGVLSRDSYKEPKPRRWEAPGPSPLYRADTFNAPARNMRHVFNDEDETGFPLPLRSLHSRLHEEEELMAAAESVPPMRIQRIRRTMKRVDTPRLRQRLHLKHACHWICTLDSLEQYDCSEDMRDFLQWRIELFVKYGVPDLSDDDEAPPPPMLGTAARAPRKFLSAAGSPYRYRPDEKKPSDEEKKKEEKKSPMPLLSAHRPILFTTPRGKNECGDDVQAQGAHLETKRVFLDPRAVIYWKRSTRSALQRS</sequence>
<evidence type="ECO:0000313" key="2">
    <source>
        <dbReference type="EMBL" id="OJT03582.1"/>
    </source>
</evidence>
<dbReference type="AlphaFoldDB" id="A0A1M2V7L9"/>
<keyword evidence="3" id="KW-1185">Reference proteome</keyword>
<organism evidence="2 3">
    <name type="scientific">Trametes pubescens</name>
    <name type="common">White-rot fungus</name>
    <dbReference type="NCBI Taxonomy" id="154538"/>
    <lineage>
        <taxon>Eukaryota</taxon>
        <taxon>Fungi</taxon>
        <taxon>Dikarya</taxon>
        <taxon>Basidiomycota</taxon>
        <taxon>Agaricomycotina</taxon>
        <taxon>Agaricomycetes</taxon>
        <taxon>Polyporales</taxon>
        <taxon>Polyporaceae</taxon>
        <taxon>Trametes</taxon>
    </lineage>
</organism>
<name>A0A1M2V7L9_TRAPU</name>
<protein>
    <submittedName>
        <fullName evidence="2">Uncharacterized protein</fullName>
    </submittedName>
</protein>
<gene>
    <name evidence="2" type="ORF">TRAPUB_5758</name>
</gene>